<dbReference type="AlphaFoldDB" id="A0A5B0RIJ5"/>
<keyword evidence="1" id="KW-0732">Signal</keyword>
<dbReference type="Proteomes" id="UP000325313">
    <property type="component" value="Unassembled WGS sequence"/>
</dbReference>
<evidence type="ECO:0000313" key="4">
    <source>
        <dbReference type="Proteomes" id="UP000324748"/>
    </source>
</evidence>
<evidence type="ECO:0000256" key="1">
    <source>
        <dbReference type="SAM" id="SignalP"/>
    </source>
</evidence>
<evidence type="ECO:0000313" key="3">
    <source>
        <dbReference type="EMBL" id="KAA1124763.1"/>
    </source>
</evidence>
<name>A0A5B0RIJ5_PUCGR</name>
<evidence type="ECO:0000313" key="2">
    <source>
        <dbReference type="EMBL" id="KAA1107429.1"/>
    </source>
</evidence>
<gene>
    <name evidence="2" type="ORF">PGT21_013711</name>
    <name evidence="3" type="ORF">PGTUg99_034016</name>
</gene>
<sequence>MNIRIIVFMLALGFTHTACAALAPAKMTCSHCEGSNVFQTTLPGYPTHGHCYYYVWDLKELCLEERTKEYYKCHSCQQYTLQNQSNPGDKCTHTNKQKIVWNPPPQAHDPLKAELHSSL</sequence>
<dbReference type="EMBL" id="VDEP01000203">
    <property type="protein sequence ID" value="KAA1124763.1"/>
    <property type="molecule type" value="Genomic_DNA"/>
</dbReference>
<evidence type="ECO:0008006" key="6">
    <source>
        <dbReference type="Google" id="ProtNLM"/>
    </source>
</evidence>
<evidence type="ECO:0000313" key="5">
    <source>
        <dbReference type="Proteomes" id="UP000325313"/>
    </source>
</evidence>
<feature type="chain" id="PRO_5036138135" description="Secreted protein" evidence="1">
    <location>
        <begin position="21"/>
        <end position="119"/>
    </location>
</feature>
<proteinExistence type="predicted"/>
<dbReference type="Proteomes" id="UP000324748">
    <property type="component" value="Unassembled WGS sequence"/>
</dbReference>
<dbReference type="EMBL" id="VSWC01000029">
    <property type="protein sequence ID" value="KAA1107429.1"/>
    <property type="molecule type" value="Genomic_DNA"/>
</dbReference>
<protein>
    <recommendedName>
        <fullName evidence="6">Secreted protein</fullName>
    </recommendedName>
</protein>
<feature type="signal peptide" evidence="1">
    <location>
        <begin position="1"/>
        <end position="20"/>
    </location>
</feature>
<reference evidence="4 5" key="1">
    <citation type="submission" date="2019-05" db="EMBL/GenBank/DDBJ databases">
        <title>Emergence of the Ug99 lineage of the wheat stem rust pathogen through somatic hybridization.</title>
        <authorList>
            <person name="Li F."/>
            <person name="Upadhyaya N.M."/>
            <person name="Sperschneider J."/>
            <person name="Matny O."/>
            <person name="Nguyen-Phuc H."/>
            <person name="Mago R."/>
            <person name="Raley C."/>
            <person name="Miller M.E."/>
            <person name="Silverstein K.A.T."/>
            <person name="Henningsen E."/>
            <person name="Hirsch C.D."/>
            <person name="Visser B."/>
            <person name="Pretorius Z.A."/>
            <person name="Steffenson B.J."/>
            <person name="Schwessinger B."/>
            <person name="Dodds P.N."/>
            <person name="Figueroa M."/>
        </authorList>
    </citation>
    <scope>NUCLEOTIDE SEQUENCE [LARGE SCALE GENOMIC DNA]</scope>
    <source>
        <strain evidence="2">21-0</strain>
        <strain evidence="3 5">Ug99</strain>
    </source>
</reference>
<accession>A0A5B0RIJ5</accession>
<keyword evidence="4" id="KW-1185">Reference proteome</keyword>
<organism evidence="3 5">
    <name type="scientific">Puccinia graminis f. sp. tritici</name>
    <dbReference type="NCBI Taxonomy" id="56615"/>
    <lineage>
        <taxon>Eukaryota</taxon>
        <taxon>Fungi</taxon>
        <taxon>Dikarya</taxon>
        <taxon>Basidiomycota</taxon>
        <taxon>Pucciniomycotina</taxon>
        <taxon>Pucciniomycetes</taxon>
        <taxon>Pucciniales</taxon>
        <taxon>Pucciniaceae</taxon>
        <taxon>Puccinia</taxon>
    </lineage>
</organism>
<comment type="caution">
    <text evidence="3">The sequence shown here is derived from an EMBL/GenBank/DDBJ whole genome shotgun (WGS) entry which is preliminary data.</text>
</comment>